<dbReference type="KEGG" id="psd:DSC_03390"/>
<keyword evidence="3 8" id="KW-1134">Transmembrane beta strand</keyword>
<dbReference type="PANTHER" id="PTHR47234">
    <property type="match status" value="1"/>
</dbReference>
<evidence type="ECO:0000256" key="4">
    <source>
        <dbReference type="ARBA" id="ARBA00022692"/>
    </source>
</evidence>
<keyword evidence="7 8" id="KW-0998">Cell outer membrane</keyword>
<dbReference type="PROSITE" id="PS52016">
    <property type="entry name" value="TONB_DEPENDENT_REC_3"/>
    <property type="match status" value="1"/>
</dbReference>
<evidence type="ECO:0000256" key="10">
    <source>
        <dbReference type="SAM" id="MobiDB-lite"/>
    </source>
</evidence>
<keyword evidence="2 8" id="KW-0813">Transport</keyword>
<gene>
    <name evidence="13" type="ordered locus">DSC_03390</name>
</gene>
<dbReference type="InterPro" id="IPR037066">
    <property type="entry name" value="Plug_dom_sf"/>
</dbReference>
<dbReference type="InterPro" id="IPR039426">
    <property type="entry name" value="TonB-dep_rcpt-like"/>
</dbReference>
<proteinExistence type="inferred from homology"/>
<evidence type="ECO:0000313" key="13">
    <source>
        <dbReference type="EMBL" id="AER55331.1"/>
    </source>
</evidence>
<keyword evidence="5 9" id="KW-0798">TonB box</keyword>
<sequence>MVSALQSVAFGAAAAEAQAVSDEKSKPKQLDAVSVVGSQIAGGGAQAALPVISIDAEQLDATGATDGNELIRSLPQMGDVTWNPTWLGGGNSNAARGDIGSISLRSIGASNTLLLINGRRSVIHPTTATVDGAISTTTYNSNAIPMFGLERMDMLLDGAAAIYGSDAIAGVVNVVTRQNLADGGGVQFEYGTVSGSHREDYQLNGYFGHDFAEGRGNVSVMYNFSHRTPQYFSDQWYTATSGRTRRPDGSLVPGGTDSGLSTTTPYGRFQKYSDGTTTGGYYTVNANGEAVTGARPAVLVDSNAIPGLTLSPGIKRGNFFGNARFDLTDNLQLFGELGYYQAKSKSWISPASTSTTQPTYIDTSVATVPAALAAGADAISISNYLIADGGIRPVRVDNYQTRALVGLRGWTDGGWNWETALLYSKSHADDDMVGVDVSKFVDAVNNGSYDPFNGGGTRTGDQTPSDASSFMVHTHRKTTAELALWDFKINRPDLFSWYAGDIGLAAGVEVRYESLRDNRDTIIDGTYKYTDWYTGTVYDSNFFGHSSTPDSYGSRNVKSAFVEVAVPFVSADQHIPLVKSLDVQLAGRYESYSDVGDVAKPKLALAWQVNDSLLLRGSVSEGFKAPNLELVNSSVLYRFNGYDDAIRCAALVAGASYDDYLSCDAANALPGTGISQNYSVRSVRTGNQELKPELSKNYSYGFVFSPDFIPDTYGKFSFGMDWWKIEIENPIGMLNDQNALYYDAYLRVVEGSYNPNVVRFDPTEADIAQFSGSGLDPVGEVNYVNATYTNMSPINAEGVDYTFDWRLRDTAWGDFSLIINAARIKSYTQDPTVEEALIQSAIDAGLLNLMISSIGATNLVGRYSANVGVKPEWKASATLVWKYDNWTVRVRDQYTDSVVYGLYGDGSDFVVPSTQRWNLSVKRDFTKDFLNGFSVEAGARNLFDKDPPLNSSGDYLASVYEPYGAYYYMSIQKTW</sequence>
<evidence type="ECO:0000259" key="12">
    <source>
        <dbReference type="Pfam" id="PF07715"/>
    </source>
</evidence>
<keyword evidence="13" id="KW-0675">Receptor</keyword>
<comment type="subcellular location">
    <subcellularLocation>
        <location evidence="1 8">Cell outer membrane</location>
        <topology evidence="1 8">Multi-pass membrane protein</topology>
    </subcellularLocation>
</comment>
<evidence type="ECO:0000256" key="3">
    <source>
        <dbReference type="ARBA" id="ARBA00022452"/>
    </source>
</evidence>
<dbReference type="eggNOG" id="COG1629">
    <property type="taxonomic scope" value="Bacteria"/>
</dbReference>
<dbReference type="HOGENOM" id="CLU_010745_0_1_6"/>
<dbReference type="Gene3D" id="2.170.130.10">
    <property type="entry name" value="TonB-dependent receptor, plug domain"/>
    <property type="match status" value="1"/>
</dbReference>
<evidence type="ECO:0000256" key="2">
    <source>
        <dbReference type="ARBA" id="ARBA00022448"/>
    </source>
</evidence>
<evidence type="ECO:0000256" key="5">
    <source>
        <dbReference type="ARBA" id="ARBA00023077"/>
    </source>
</evidence>
<dbReference type="eggNOG" id="COG4771">
    <property type="taxonomic scope" value="Bacteria"/>
</dbReference>
<dbReference type="InterPro" id="IPR000531">
    <property type="entry name" value="Beta-barrel_TonB"/>
</dbReference>
<evidence type="ECO:0000259" key="11">
    <source>
        <dbReference type="Pfam" id="PF00593"/>
    </source>
</evidence>
<evidence type="ECO:0000256" key="7">
    <source>
        <dbReference type="ARBA" id="ARBA00023237"/>
    </source>
</evidence>
<evidence type="ECO:0000256" key="8">
    <source>
        <dbReference type="PROSITE-ProRule" id="PRU01360"/>
    </source>
</evidence>
<dbReference type="Pfam" id="PF00593">
    <property type="entry name" value="TonB_dep_Rec_b-barrel"/>
    <property type="match status" value="1"/>
</dbReference>
<dbReference type="GO" id="GO:0009279">
    <property type="term" value="C:cell outer membrane"/>
    <property type="evidence" value="ECO:0007669"/>
    <property type="project" value="UniProtKB-SubCell"/>
</dbReference>
<dbReference type="InterPro" id="IPR036942">
    <property type="entry name" value="Beta-barrel_TonB_sf"/>
</dbReference>
<dbReference type="SUPFAM" id="SSF56935">
    <property type="entry name" value="Porins"/>
    <property type="match status" value="1"/>
</dbReference>
<organism evidence="13 14">
    <name type="scientific">Pseudoxanthomonas spadix (strain BD-a59)</name>
    <dbReference type="NCBI Taxonomy" id="1045855"/>
    <lineage>
        <taxon>Bacteria</taxon>
        <taxon>Pseudomonadati</taxon>
        <taxon>Pseudomonadota</taxon>
        <taxon>Gammaproteobacteria</taxon>
        <taxon>Lysobacterales</taxon>
        <taxon>Lysobacteraceae</taxon>
        <taxon>Pseudoxanthomonas</taxon>
    </lineage>
</organism>
<feature type="domain" description="TonB-dependent receptor plug" evidence="12">
    <location>
        <begin position="49"/>
        <end position="171"/>
    </location>
</feature>
<name>G7UN20_PSEUP</name>
<evidence type="ECO:0000256" key="9">
    <source>
        <dbReference type="RuleBase" id="RU003357"/>
    </source>
</evidence>
<dbReference type="PANTHER" id="PTHR47234:SF2">
    <property type="entry name" value="TONB-DEPENDENT RECEPTOR"/>
    <property type="match status" value="1"/>
</dbReference>
<reference evidence="13 14" key="1">
    <citation type="journal article" date="2012" name="J. Bacteriol.">
        <title>Complete Genome Sequence of the BTEX-Degrading Bacterium Pseudoxanthomonas spadix BD-a59.</title>
        <authorList>
            <person name="Lee S.H."/>
            <person name="Jin H.M."/>
            <person name="Lee H.J."/>
            <person name="Kim J.M."/>
            <person name="Jeon C.O."/>
        </authorList>
    </citation>
    <scope>NUCLEOTIDE SEQUENCE [LARGE SCALE GENOMIC DNA]</scope>
    <source>
        <strain evidence="13 14">BD-a59</strain>
    </source>
</reference>
<keyword evidence="6 8" id="KW-0472">Membrane</keyword>
<dbReference type="Pfam" id="PF07715">
    <property type="entry name" value="Plug"/>
    <property type="match status" value="1"/>
</dbReference>
<dbReference type="STRING" id="1045855.DSC_03390"/>
<dbReference type="AlphaFoldDB" id="G7UN20"/>
<keyword evidence="14" id="KW-1185">Reference proteome</keyword>
<feature type="domain" description="TonB-dependent receptor-like beta-barrel" evidence="11">
    <location>
        <begin position="405"/>
        <end position="942"/>
    </location>
</feature>
<accession>G7UN20</accession>
<evidence type="ECO:0000256" key="6">
    <source>
        <dbReference type="ARBA" id="ARBA00023136"/>
    </source>
</evidence>
<dbReference type="Gene3D" id="2.40.170.20">
    <property type="entry name" value="TonB-dependent receptor, beta-barrel domain"/>
    <property type="match status" value="1"/>
</dbReference>
<dbReference type="Proteomes" id="UP000005870">
    <property type="component" value="Chromosome"/>
</dbReference>
<feature type="region of interest" description="Disordered" evidence="10">
    <location>
        <begin position="242"/>
        <end position="267"/>
    </location>
</feature>
<dbReference type="InterPro" id="IPR012910">
    <property type="entry name" value="Plug_dom"/>
</dbReference>
<protein>
    <submittedName>
        <fullName evidence="13">TonB-dependent receptor</fullName>
    </submittedName>
</protein>
<comment type="similarity">
    <text evidence="8 9">Belongs to the TonB-dependent receptor family.</text>
</comment>
<evidence type="ECO:0000313" key="14">
    <source>
        <dbReference type="Proteomes" id="UP000005870"/>
    </source>
</evidence>
<dbReference type="EMBL" id="CP003093">
    <property type="protein sequence ID" value="AER55331.1"/>
    <property type="molecule type" value="Genomic_DNA"/>
</dbReference>
<keyword evidence="4 8" id="KW-0812">Transmembrane</keyword>
<evidence type="ECO:0000256" key="1">
    <source>
        <dbReference type="ARBA" id="ARBA00004571"/>
    </source>
</evidence>